<sequence length="210" mass="25303">MINFTPKNLDLNWENILNFPIQEFQKNKVDKSLLLGLEDLYVPLIRSKIKETDSNCSVKNLIKLFQIIQYVIEFKENLINKQNSTENLEEIKNKMKNLQAINSKLIQETEENFILRKNLYSLEQINSKLERKLNVDFQNKISKLEQKNQFEKFHSKDDLNEEIFQKTLKNLELKFDLEQLNLMIQRKDQRIKELEWEILFVRNILTKNIN</sequence>
<evidence type="ECO:0000313" key="3">
    <source>
        <dbReference type="Proteomes" id="UP001149090"/>
    </source>
</evidence>
<evidence type="ECO:0000256" key="1">
    <source>
        <dbReference type="SAM" id="Coils"/>
    </source>
</evidence>
<dbReference type="AlphaFoldDB" id="A0A9Q0L9K3"/>
<keyword evidence="1" id="KW-0175">Coiled coil</keyword>
<dbReference type="EMBL" id="JAPDFW010000124">
    <property type="protein sequence ID" value="KAJ5067905.1"/>
    <property type="molecule type" value="Genomic_DNA"/>
</dbReference>
<name>A0A9Q0L9K3_ANAIG</name>
<evidence type="ECO:0000313" key="2">
    <source>
        <dbReference type="EMBL" id="KAJ5067905.1"/>
    </source>
</evidence>
<protein>
    <submittedName>
        <fullName evidence="2">Uncharacterized protein</fullName>
    </submittedName>
</protein>
<feature type="coiled-coil region" evidence="1">
    <location>
        <begin position="81"/>
        <end position="111"/>
    </location>
</feature>
<proteinExistence type="predicted"/>
<keyword evidence="3" id="KW-1185">Reference proteome</keyword>
<accession>A0A9Q0L9K3</accession>
<comment type="caution">
    <text evidence="2">The sequence shown here is derived from an EMBL/GenBank/DDBJ whole genome shotgun (WGS) entry which is preliminary data.</text>
</comment>
<reference evidence="2" key="1">
    <citation type="submission" date="2022-10" db="EMBL/GenBank/DDBJ databases">
        <title>Novel sulphate-reducing endosymbionts in the free-living metamonad Anaeramoeba.</title>
        <authorList>
            <person name="Jerlstrom-Hultqvist J."/>
            <person name="Cepicka I."/>
            <person name="Gallot-Lavallee L."/>
            <person name="Salas-Leiva D."/>
            <person name="Curtis B.A."/>
            <person name="Zahonova K."/>
            <person name="Pipaliya S."/>
            <person name="Dacks J."/>
            <person name="Roger A.J."/>
        </authorList>
    </citation>
    <scope>NUCLEOTIDE SEQUENCE</scope>
    <source>
        <strain evidence="2">BMAN</strain>
    </source>
</reference>
<dbReference type="Proteomes" id="UP001149090">
    <property type="component" value="Unassembled WGS sequence"/>
</dbReference>
<gene>
    <name evidence="2" type="ORF">M0811_12823</name>
</gene>
<organism evidence="2 3">
    <name type="scientific">Anaeramoeba ignava</name>
    <name type="common">Anaerobic marine amoeba</name>
    <dbReference type="NCBI Taxonomy" id="1746090"/>
    <lineage>
        <taxon>Eukaryota</taxon>
        <taxon>Metamonada</taxon>
        <taxon>Anaeramoebidae</taxon>
        <taxon>Anaeramoeba</taxon>
    </lineage>
</organism>
<dbReference type="OrthoDB" id="515971at2759"/>